<gene>
    <name evidence="1" type="ORF">AVEN_59714_1</name>
</gene>
<name>A0A4Y2BPA1_ARAVE</name>
<dbReference type="Proteomes" id="UP000499080">
    <property type="component" value="Unassembled WGS sequence"/>
</dbReference>
<protein>
    <submittedName>
        <fullName evidence="1">Uncharacterized protein</fullName>
    </submittedName>
</protein>
<accession>A0A4Y2BPA1</accession>
<sequence length="100" mass="11433">MELHRLIRFEILRTELETVDSVRMVGATVQSNGRILHHQESDLLWRFGLISPEAYKITTGTRSAPTNQGPYLKTPSYDLTEEQLMANIEKEFECTIGHTA</sequence>
<organism evidence="1 2">
    <name type="scientific">Araneus ventricosus</name>
    <name type="common">Orbweaver spider</name>
    <name type="synonym">Epeira ventricosa</name>
    <dbReference type="NCBI Taxonomy" id="182803"/>
    <lineage>
        <taxon>Eukaryota</taxon>
        <taxon>Metazoa</taxon>
        <taxon>Ecdysozoa</taxon>
        <taxon>Arthropoda</taxon>
        <taxon>Chelicerata</taxon>
        <taxon>Arachnida</taxon>
        <taxon>Araneae</taxon>
        <taxon>Araneomorphae</taxon>
        <taxon>Entelegynae</taxon>
        <taxon>Araneoidea</taxon>
        <taxon>Araneidae</taxon>
        <taxon>Araneus</taxon>
    </lineage>
</organism>
<dbReference type="AlphaFoldDB" id="A0A4Y2BPA1"/>
<evidence type="ECO:0000313" key="1">
    <source>
        <dbReference type="EMBL" id="GBL93527.1"/>
    </source>
</evidence>
<proteinExistence type="predicted"/>
<dbReference type="EMBL" id="BGPR01000094">
    <property type="protein sequence ID" value="GBL93527.1"/>
    <property type="molecule type" value="Genomic_DNA"/>
</dbReference>
<evidence type="ECO:0000313" key="2">
    <source>
        <dbReference type="Proteomes" id="UP000499080"/>
    </source>
</evidence>
<comment type="caution">
    <text evidence="1">The sequence shown here is derived from an EMBL/GenBank/DDBJ whole genome shotgun (WGS) entry which is preliminary data.</text>
</comment>
<dbReference type="OrthoDB" id="6412176at2759"/>
<reference evidence="1 2" key="1">
    <citation type="journal article" date="2019" name="Sci. Rep.">
        <title>Orb-weaving spider Araneus ventricosus genome elucidates the spidroin gene catalogue.</title>
        <authorList>
            <person name="Kono N."/>
            <person name="Nakamura H."/>
            <person name="Ohtoshi R."/>
            <person name="Moran D.A.P."/>
            <person name="Shinohara A."/>
            <person name="Yoshida Y."/>
            <person name="Fujiwara M."/>
            <person name="Mori M."/>
            <person name="Tomita M."/>
            <person name="Arakawa K."/>
        </authorList>
    </citation>
    <scope>NUCLEOTIDE SEQUENCE [LARGE SCALE GENOMIC DNA]</scope>
</reference>
<keyword evidence="2" id="KW-1185">Reference proteome</keyword>